<dbReference type="Pfam" id="PF12175">
    <property type="entry name" value="WSS_VP"/>
    <property type="match status" value="1"/>
</dbReference>
<feature type="transmembrane region" description="Helical" evidence="1">
    <location>
        <begin position="6"/>
        <end position="28"/>
    </location>
</feature>
<feature type="domain" description="White spot syndrome virus structural envelope protein Vp28" evidence="2">
    <location>
        <begin position="1"/>
        <end position="184"/>
    </location>
</feature>
<sequence>MELALIFSLVGIILAICAIIAVAVVFMIDDRQIIKNIETNKIMIQGNRNDVIRFGTTLPLSSAKKLLEVNDEINKVSESYGKIAIVKNKTDEQMKGIDANLVISSYTPTTIPNKFNSLPSHHGLMCTRILNATGRDIYIQLVSCYSDLVSNEYINADPYFEPTCIKNGIITDFAFAFRLSKAATATSNRFVVDLSISDTGVVTSE</sequence>
<protein>
    <submittedName>
        <fullName evidence="3">Wsv421-like protein</fullName>
    </submittedName>
</protein>
<dbReference type="EMBL" id="BFCG01000003">
    <property type="protein sequence ID" value="GBG35594.1"/>
    <property type="molecule type" value="Genomic_DNA"/>
</dbReference>
<dbReference type="InterPro" id="IPR037251">
    <property type="entry name" value="WSSV_Vp28_sf"/>
</dbReference>
<organism evidence="3">
    <name type="scientific">Sesarmops intermedium nimavirus</name>
    <dbReference type="NCBI Taxonomy" id="2133796"/>
    <lineage>
        <taxon>Viruses</taxon>
        <taxon>Viruses incertae sedis</taxon>
        <taxon>Naldaviricetes</taxon>
        <taxon>Nimaviridae</taxon>
    </lineage>
</organism>
<dbReference type="Gene3D" id="2.60.40.2770">
    <property type="entry name" value="WSSV envelope protein-like"/>
    <property type="match status" value="1"/>
</dbReference>
<keyword evidence="1" id="KW-0472">Membrane</keyword>
<evidence type="ECO:0000259" key="2">
    <source>
        <dbReference type="Pfam" id="PF12175"/>
    </source>
</evidence>
<proteinExistence type="predicted"/>
<evidence type="ECO:0000313" key="3">
    <source>
        <dbReference type="EMBL" id="GBG35594.1"/>
    </source>
</evidence>
<evidence type="ECO:0000256" key="1">
    <source>
        <dbReference type="SAM" id="Phobius"/>
    </source>
</evidence>
<dbReference type="SUPFAM" id="SSF158974">
    <property type="entry name" value="WSSV envelope protein-like"/>
    <property type="match status" value="1"/>
</dbReference>
<reference evidence="3" key="1">
    <citation type="journal article" date="2018" name="J. Virol.">
        <title>Crustacean Genome Exploration Reveals the Evolutionary Origin of White Spot Syndrome Virus.</title>
        <authorList>
            <person name="Kawato S."/>
            <person name="Shitara A."/>
            <person name="Wang Y."/>
            <person name="Nozaki R."/>
            <person name="Kondo H."/>
            <person name="Hirono I."/>
        </authorList>
    </citation>
    <scope>NUCLEOTIDE SEQUENCE</scope>
    <source>
        <strain evidence="3">Kochi-1</strain>
    </source>
</reference>
<accession>A0A401IPP8</accession>
<dbReference type="InterPro" id="IPR022004">
    <property type="entry name" value="WSSV_Vp28"/>
</dbReference>
<name>A0A401IPP8_9VIRU</name>
<keyword evidence="1" id="KW-0812">Transmembrane</keyword>
<comment type="caution">
    <text evidence="3">The sequence shown here is derived from an EMBL/GenBank/DDBJ whole genome shotgun (WGS) entry which is preliminary data.</text>
</comment>
<keyword evidence="1" id="KW-1133">Transmembrane helix</keyword>